<reference evidence="1" key="1">
    <citation type="journal article" date="2014" name="Front. Microbiol.">
        <title>High frequency of phylogenetically diverse reductive dehalogenase-homologous genes in deep subseafloor sedimentary metagenomes.</title>
        <authorList>
            <person name="Kawai M."/>
            <person name="Futagami T."/>
            <person name="Toyoda A."/>
            <person name="Takaki Y."/>
            <person name="Nishi S."/>
            <person name="Hori S."/>
            <person name="Arai W."/>
            <person name="Tsubouchi T."/>
            <person name="Morono Y."/>
            <person name="Uchiyama I."/>
            <person name="Ito T."/>
            <person name="Fujiyama A."/>
            <person name="Inagaki F."/>
            <person name="Takami H."/>
        </authorList>
    </citation>
    <scope>NUCLEOTIDE SEQUENCE</scope>
    <source>
        <strain evidence="1">Expedition CK06-06</strain>
    </source>
</reference>
<proteinExistence type="predicted"/>
<organism evidence="1">
    <name type="scientific">marine sediment metagenome</name>
    <dbReference type="NCBI Taxonomy" id="412755"/>
    <lineage>
        <taxon>unclassified sequences</taxon>
        <taxon>metagenomes</taxon>
        <taxon>ecological metagenomes</taxon>
    </lineage>
</organism>
<dbReference type="AlphaFoldDB" id="X1FTX7"/>
<accession>X1FTX7</accession>
<protein>
    <recommendedName>
        <fullName evidence="2">Response regulatory domain-containing protein</fullName>
    </recommendedName>
</protein>
<sequence length="58" mass="6586">NSDLNEMTNTLSDKICQTRKNPQLASVLIVDNDSELERFMLEILAGKGIRVITFDFIN</sequence>
<gene>
    <name evidence="1" type="ORF">S01H4_65286</name>
</gene>
<evidence type="ECO:0008006" key="2">
    <source>
        <dbReference type="Google" id="ProtNLM"/>
    </source>
</evidence>
<name>X1FTX7_9ZZZZ</name>
<dbReference type="EMBL" id="BART01039890">
    <property type="protein sequence ID" value="GAH24238.1"/>
    <property type="molecule type" value="Genomic_DNA"/>
</dbReference>
<evidence type="ECO:0000313" key="1">
    <source>
        <dbReference type="EMBL" id="GAH24238.1"/>
    </source>
</evidence>
<comment type="caution">
    <text evidence="1">The sequence shown here is derived from an EMBL/GenBank/DDBJ whole genome shotgun (WGS) entry which is preliminary data.</text>
</comment>
<feature type="non-terminal residue" evidence="1">
    <location>
        <position position="1"/>
    </location>
</feature>